<reference evidence="1" key="1">
    <citation type="submission" date="2014-05" db="EMBL/GenBank/DDBJ databases">
        <authorList>
            <person name="Chronopoulou M."/>
        </authorList>
    </citation>
    <scope>NUCLEOTIDE SEQUENCE</scope>
    <source>
        <tissue evidence="1">Whole organism</tissue>
    </source>
</reference>
<accession>A0A0K2TCC7</accession>
<protein>
    <submittedName>
        <fullName evidence="1">Uncharacterized protein</fullName>
    </submittedName>
</protein>
<organism evidence="1">
    <name type="scientific">Lepeophtheirus salmonis</name>
    <name type="common">Salmon louse</name>
    <name type="synonym">Caligus salmonis</name>
    <dbReference type="NCBI Taxonomy" id="72036"/>
    <lineage>
        <taxon>Eukaryota</taxon>
        <taxon>Metazoa</taxon>
        <taxon>Ecdysozoa</taxon>
        <taxon>Arthropoda</taxon>
        <taxon>Crustacea</taxon>
        <taxon>Multicrustacea</taxon>
        <taxon>Hexanauplia</taxon>
        <taxon>Copepoda</taxon>
        <taxon>Siphonostomatoida</taxon>
        <taxon>Caligidae</taxon>
        <taxon>Lepeophtheirus</taxon>
    </lineage>
</organism>
<dbReference type="EMBL" id="HACA01005740">
    <property type="protein sequence ID" value="CDW23101.1"/>
    <property type="molecule type" value="Transcribed_RNA"/>
</dbReference>
<dbReference type="AlphaFoldDB" id="A0A0K2TCC7"/>
<evidence type="ECO:0000313" key="1">
    <source>
        <dbReference type="EMBL" id="CDW23101.1"/>
    </source>
</evidence>
<sequence length="45" mass="5185">MKYLLKKSISLDSSYHDMDLKFLLSKDSVKAISDLTKVERPITIL</sequence>
<name>A0A0K2TCC7_LEPSM</name>
<proteinExistence type="predicted"/>